<dbReference type="AlphaFoldDB" id="A0A0L8IHY3"/>
<dbReference type="InterPro" id="IPR019734">
    <property type="entry name" value="TPR_rpt"/>
</dbReference>
<dbReference type="PANTHER" id="PTHR47083">
    <property type="entry name" value="TESTIS-EXPRESSED PROTEIN 11"/>
    <property type="match status" value="1"/>
</dbReference>
<reference evidence="4" key="1">
    <citation type="submission" date="2015-07" db="EMBL/GenBank/DDBJ databases">
        <title>MeaNS - Measles Nucleotide Surveillance Program.</title>
        <authorList>
            <person name="Tran T."/>
            <person name="Druce J."/>
        </authorList>
    </citation>
    <scope>NUCLEOTIDE SEQUENCE</scope>
    <source>
        <strain evidence="4">UCB-OBI-ISO-001</strain>
        <tissue evidence="4">Gonad</tissue>
    </source>
</reference>
<sequence length="863" mass="98374">MLSVNIKSITGQLQALTGEICRLPETNVEWYNHIEKALELCDCIEGSDLSKQDKSHLESSSVSLWNHAVSSKFGGQLSTAANAKLRNLSFKMVHFCNSNTSDEVTLRKLCMMGLKTIRSWLDCNYSDRAESILKVTMESNNKLKEIYFAQKEDSHILSIGEDLNLYKLDIENNYFHLFCYQAEIAFAQGQYDTAYSHIQSAKDMLALFPKESGFICQLCYNFGVELFRKKYFDECVLWLSLSHDIGKDKKEISSTIQSCTLRLLATAYLEFKTIESNKKALNAVNLANNLHNHHLGILLKLRILLLDNETGDEAIRNTIENLYNHQEFSVSIGLQSCHLLTNANRSNLSMEQLKYMMTRFSNSPEYGKVVCSLLELNLKTKELQTAKELVENIIAAHNTKEPLDLSTRKQLHYIFWEQAAMAYEQTNYQEALEWYNYSYNLFSFGEYSDKNLAKINRNRATCYIHLESFDKARDALSKAESYDPTSPYTQFIIFKLALTQKQQDIASEALQKMCDYASKDSKNDENSAFTADALIRLAAQMAFEKDETNLAATALEIFLKGSHMSTETLTALRCLIRLLLSNNDENDRKSLSRLLEHLRTAYKFLSEISNPTKCSQDNQQVNIQLEATWFTKIAWNLAIQSEKSPDFLRDFFIICYKLTTLCPSDLDSMTQQKTCSLIVAAAYLQLASTTSDSDEKNTLLTEALNYVSCCRIVCNKILSEKLISNDNENKKDTVDKLLLLYEFESRAKLKDPILESVLERAVMMPYSDAKMFETIAALAVDPPANYKNLSIRALKLALRKHLQSSLPDFMAVSKNFHSIIELCFAQAGGHHISEAQNIGATQNDLFTYFEEVFEFIEQKAKVS</sequence>
<dbReference type="SUPFAM" id="SSF48452">
    <property type="entry name" value="TPR-like"/>
    <property type="match status" value="3"/>
</dbReference>
<dbReference type="InterPro" id="IPR011990">
    <property type="entry name" value="TPR-like_helical_dom_sf"/>
</dbReference>
<keyword evidence="1" id="KW-0469">Meiosis</keyword>
<dbReference type="PROSITE" id="PS50005">
    <property type="entry name" value="TPR"/>
    <property type="match status" value="1"/>
</dbReference>
<dbReference type="OrthoDB" id="65716at2759"/>
<dbReference type="GO" id="GO:0000801">
    <property type="term" value="C:central element"/>
    <property type="evidence" value="ECO:0007669"/>
    <property type="project" value="TreeGrafter"/>
</dbReference>
<dbReference type="InterPro" id="IPR042861">
    <property type="entry name" value="TEX11"/>
</dbReference>
<accession>A0A0L8IHY3</accession>
<dbReference type="Gene3D" id="1.25.40.10">
    <property type="entry name" value="Tetratricopeptide repeat domain"/>
    <property type="match status" value="1"/>
</dbReference>
<dbReference type="GO" id="GO:0007060">
    <property type="term" value="P:male meiosis chromosome segregation"/>
    <property type="evidence" value="ECO:0007669"/>
    <property type="project" value="TreeGrafter"/>
</dbReference>
<organism evidence="4">
    <name type="scientific">Octopus bimaculoides</name>
    <name type="common">California two-spotted octopus</name>
    <dbReference type="NCBI Taxonomy" id="37653"/>
    <lineage>
        <taxon>Eukaryota</taxon>
        <taxon>Metazoa</taxon>
        <taxon>Spiralia</taxon>
        <taxon>Lophotrochozoa</taxon>
        <taxon>Mollusca</taxon>
        <taxon>Cephalopoda</taxon>
        <taxon>Coleoidea</taxon>
        <taxon>Octopodiformes</taxon>
        <taxon>Octopoda</taxon>
        <taxon>Incirrata</taxon>
        <taxon>Octopodidae</taxon>
        <taxon>Octopus</taxon>
    </lineage>
</organism>
<dbReference type="EMBL" id="KQ415659">
    <property type="protein sequence ID" value="KOG01116.1"/>
    <property type="molecule type" value="Genomic_DNA"/>
</dbReference>
<dbReference type="InterPro" id="IPR013940">
    <property type="entry name" value="Spo22/ZIP4/TEX11"/>
</dbReference>
<evidence type="ECO:0000256" key="3">
    <source>
        <dbReference type="PROSITE-ProRule" id="PRU00339"/>
    </source>
</evidence>
<dbReference type="PANTHER" id="PTHR47083:SF1">
    <property type="entry name" value="TESTIS-EXPRESSED PROTEIN 11"/>
    <property type="match status" value="1"/>
</dbReference>
<feature type="repeat" description="TPR" evidence="3">
    <location>
        <begin position="453"/>
        <end position="486"/>
    </location>
</feature>
<name>A0A0L8IHY3_OCTBM</name>
<dbReference type="STRING" id="37653.A0A0L8IHY3"/>
<proteinExistence type="predicted"/>
<dbReference type="GO" id="GO:0007130">
    <property type="term" value="P:synaptonemal complex assembly"/>
    <property type="evidence" value="ECO:0007669"/>
    <property type="project" value="TreeGrafter"/>
</dbReference>
<gene>
    <name evidence="4" type="ORF">OCBIM_22028258mg</name>
</gene>
<evidence type="ECO:0000313" key="4">
    <source>
        <dbReference type="EMBL" id="KOG01117.1"/>
    </source>
</evidence>
<dbReference type="SMART" id="SM00028">
    <property type="entry name" value="TPR"/>
    <property type="match status" value="3"/>
</dbReference>
<dbReference type="EMBL" id="KQ415659">
    <property type="protein sequence ID" value="KOG01117.1"/>
    <property type="molecule type" value="Genomic_DNA"/>
</dbReference>
<evidence type="ECO:0000256" key="2">
    <source>
        <dbReference type="ARBA" id="ARBA00031845"/>
    </source>
</evidence>
<keyword evidence="3" id="KW-0802">TPR repeat</keyword>
<dbReference type="GO" id="GO:0007131">
    <property type="term" value="P:reciprocal meiotic recombination"/>
    <property type="evidence" value="ECO:0007669"/>
    <property type="project" value="TreeGrafter"/>
</dbReference>
<protein>
    <recommendedName>
        <fullName evidence="2">Protein ZIP4 homolog</fullName>
    </recommendedName>
</protein>
<evidence type="ECO:0000256" key="1">
    <source>
        <dbReference type="ARBA" id="ARBA00023254"/>
    </source>
</evidence>
<feature type="non-terminal residue" evidence="4">
    <location>
        <position position="863"/>
    </location>
</feature>
<dbReference type="Pfam" id="PF08631">
    <property type="entry name" value="SPO22"/>
    <property type="match status" value="1"/>
</dbReference>